<proteinExistence type="predicted"/>
<accession>A0A8J8FHC4</accession>
<keyword evidence="2" id="KW-1185">Reference proteome</keyword>
<evidence type="ECO:0000313" key="1">
    <source>
        <dbReference type="EMBL" id="NNV56617.1"/>
    </source>
</evidence>
<dbReference type="AlphaFoldDB" id="A0A8J8FHC4"/>
<gene>
    <name evidence="1" type="ORF">GD597_14185</name>
</gene>
<reference evidence="1" key="1">
    <citation type="submission" date="2019-10" db="EMBL/GenBank/DDBJ databases">
        <title>Draft genome sequence of Panacibacter sp. KCS-6.</title>
        <authorList>
            <person name="Yim K.J."/>
        </authorList>
    </citation>
    <scope>NUCLEOTIDE SEQUENCE</scope>
    <source>
        <strain evidence="1">KCS-6</strain>
    </source>
</reference>
<protein>
    <submittedName>
        <fullName evidence="1">Uncharacterized protein</fullName>
    </submittedName>
</protein>
<dbReference type="Proteomes" id="UP000598971">
    <property type="component" value="Unassembled WGS sequence"/>
</dbReference>
<comment type="caution">
    <text evidence="1">The sequence shown here is derived from an EMBL/GenBank/DDBJ whole genome shotgun (WGS) entry which is preliminary data.</text>
</comment>
<dbReference type="RefSeq" id="WP_171608558.1">
    <property type="nucleotide sequence ID" value="NZ_WHPF01000009.1"/>
</dbReference>
<name>A0A8J8FHC4_9BACT</name>
<dbReference type="EMBL" id="WHPF01000009">
    <property type="protein sequence ID" value="NNV56617.1"/>
    <property type="molecule type" value="Genomic_DNA"/>
</dbReference>
<sequence length="332" mass="38268">MSLFSYIKAFRQVYKEIQVQRRYNQSFLLPYLQTLETKYQGQFAPEQKHRIEKYYGLFITSFLCSSYKRLYGTALTSAERKRATLFGILTPVGDDLFDTDQLDNESIRAITFNPETYNATTFSSKVAKEIQAFLLANVPHKAAYIQASANVLDIQMATDAQKSPTISTTELEHITYTKGAASVIIYHQCLDMAADLPMQQALFYIGSLYQLGNDIFDVYKDVRDNIYTLVNTCKNVTELKQQFLQRVREQNGAIMALPCSQQNKKAFCIVMNTINARSIVALNQFIALQQKNNGSINWWQLSRKDMIVDMEKPLNILRWLYYIWKLPKLLPA</sequence>
<evidence type="ECO:0000313" key="2">
    <source>
        <dbReference type="Proteomes" id="UP000598971"/>
    </source>
</evidence>
<organism evidence="1 2">
    <name type="scientific">Limnovirga soli</name>
    <dbReference type="NCBI Taxonomy" id="2656915"/>
    <lineage>
        <taxon>Bacteria</taxon>
        <taxon>Pseudomonadati</taxon>
        <taxon>Bacteroidota</taxon>
        <taxon>Chitinophagia</taxon>
        <taxon>Chitinophagales</taxon>
        <taxon>Chitinophagaceae</taxon>
        <taxon>Limnovirga</taxon>
    </lineage>
</organism>